<dbReference type="Proteomes" id="UP000243053">
    <property type="component" value="Unassembled WGS sequence"/>
</dbReference>
<dbReference type="Pfam" id="PF01042">
    <property type="entry name" value="Ribonuc_L-PSP"/>
    <property type="match status" value="1"/>
</dbReference>
<proteinExistence type="predicted"/>
<gene>
    <name evidence="1" type="ORF">A9Q75_17140</name>
</gene>
<dbReference type="SUPFAM" id="SSF55298">
    <property type="entry name" value="YjgF-like"/>
    <property type="match status" value="1"/>
</dbReference>
<protein>
    <submittedName>
        <fullName evidence="1">Uncharacterized protein</fullName>
    </submittedName>
</protein>
<dbReference type="InterPro" id="IPR035709">
    <property type="entry name" value="YoaB-like"/>
</dbReference>
<evidence type="ECO:0000313" key="1">
    <source>
        <dbReference type="EMBL" id="OUR75823.1"/>
    </source>
</evidence>
<dbReference type="PANTHER" id="PTHR47328">
    <property type="match status" value="1"/>
</dbReference>
<dbReference type="InterPro" id="IPR035959">
    <property type="entry name" value="RutC-like_sf"/>
</dbReference>
<evidence type="ECO:0000313" key="2">
    <source>
        <dbReference type="Proteomes" id="UP000243053"/>
    </source>
</evidence>
<accession>A0A1Y5DZ68</accession>
<dbReference type="InterPro" id="IPR006175">
    <property type="entry name" value="YjgF/YER057c/UK114"/>
</dbReference>
<dbReference type="PANTHER" id="PTHR47328:SF1">
    <property type="entry name" value="RUTC FAMILY PROTEIN YOAB"/>
    <property type="match status" value="1"/>
</dbReference>
<organism evidence="1 2">
    <name type="scientific">Colwellia psychrerythraea</name>
    <name type="common">Vibrio psychroerythus</name>
    <dbReference type="NCBI Taxonomy" id="28229"/>
    <lineage>
        <taxon>Bacteria</taxon>
        <taxon>Pseudomonadati</taxon>
        <taxon>Pseudomonadota</taxon>
        <taxon>Gammaproteobacteria</taxon>
        <taxon>Alteromonadales</taxon>
        <taxon>Colwelliaceae</taxon>
        <taxon>Colwellia</taxon>
    </lineage>
</organism>
<name>A0A1Y5DZ68_COLPS</name>
<reference evidence="2" key="1">
    <citation type="journal article" date="2017" name="Proc. Natl. Acad. Sci. U.S.A.">
        <title>Simulation of Deepwater Horizon oil plume reveals substrate specialization within a complex community of hydrocarbon degraders.</title>
        <authorList>
            <person name="Hu P."/>
            <person name="Dubinsky E.A."/>
            <person name="Probst A.J."/>
            <person name="Wang J."/>
            <person name="Sieber C.M.K."/>
            <person name="Tom L.M."/>
            <person name="Gardinali P."/>
            <person name="Banfield J.F."/>
            <person name="Atlas R.M."/>
            <person name="Andersen G.L."/>
        </authorList>
    </citation>
    <scope>NUCLEOTIDE SEQUENCE [LARGE SCALE GENOMIC DNA]</scope>
</reference>
<sequence>MIERKSGIYSGRNKSSAYKDLVWTVATSSDTTVGLEQQTLLTLETIQANLIELGSDKTQIVSAQVYIANMAEKPVMDAVWQKFFGDNPQHWPQRACLGVSLEGDVLIEVTVTAVRGN</sequence>
<dbReference type="AlphaFoldDB" id="A0A1Y5DZ68"/>
<dbReference type="Gene3D" id="3.30.1330.40">
    <property type="entry name" value="RutC-like"/>
    <property type="match status" value="1"/>
</dbReference>
<dbReference type="EMBL" id="MAAF01000106">
    <property type="protein sequence ID" value="OUR75823.1"/>
    <property type="molecule type" value="Genomic_DNA"/>
</dbReference>
<comment type="caution">
    <text evidence="1">The sequence shown here is derived from an EMBL/GenBank/DDBJ whole genome shotgun (WGS) entry which is preliminary data.</text>
</comment>